<gene>
    <name evidence="5" type="primary">dhbF_4</name>
    <name evidence="5" type="ORF">VQ7734_03607</name>
</gene>
<dbReference type="Pfam" id="PF13193">
    <property type="entry name" value="AMP-binding_C"/>
    <property type="match status" value="1"/>
</dbReference>
<dbReference type="Proteomes" id="UP000184600">
    <property type="component" value="Unassembled WGS sequence"/>
</dbReference>
<dbReference type="NCBIfam" id="TIGR01733">
    <property type="entry name" value="AA-adenyl-dom"/>
    <property type="match status" value="1"/>
</dbReference>
<evidence type="ECO:0000313" key="5">
    <source>
        <dbReference type="EMBL" id="SHO57837.1"/>
    </source>
</evidence>
<dbReference type="Pfam" id="PF00668">
    <property type="entry name" value="Condensation"/>
    <property type="match status" value="1"/>
</dbReference>
<feature type="domain" description="Condensation" evidence="3">
    <location>
        <begin position="9"/>
        <end position="443"/>
    </location>
</feature>
<dbReference type="RefSeq" id="WP_073585180.1">
    <property type="nucleotide sequence ID" value="NZ_AP024897.1"/>
</dbReference>
<dbReference type="Gene3D" id="3.40.50.12780">
    <property type="entry name" value="N-terminal domain of ligase-like"/>
    <property type="match status" value="1"/>
</dbReference>
<dbReference type="PANTHER" id="PTHR45527:SF1">
    <property type="entry name" value="FATTY ACID SYNTHASE"/>
    <property type="match status" value="1"/>
</dbReference>
<feature type="domain" description="AMP-dependent synthetase/ligase" evidence="2">
    <location>
        <begin position="462"/>
        <end position="797"/>
    </location>
</feature>
<dbReference type="OrthoDB" id="5817163at2"/>
<dbReference type="PROSITE" id="PS00455">
    <property type="entry name" value="AMP_BINDING"/>
    <property type="match status" value="1"/>
</dbReference>
<dbReference type="EMBL" id="FRFG01000048">
    <property type="protein sequence ID" value="SHO57837.1"/>
    <property type="molecule type" value="Genomic_DNA"/>
</dbReference>
<dbReference type="InterPro" id="IPR020845">
    <property type="entry name" value="AMP-binding_CS"/>
</dbReference>
<accession>A0A1M7YYR8</accession>
<dbReference type="GO" id="GO:0031177">
    <property type="term" value="F:phosphopantetheine binding"/>
    <property type="evidence" value="ECO:0007669"/>
    <property type="project" value="TreeGrafter"/>
</dbReference>
<dbReference type="InterPro" id="IPR045851">
    <property type="entry name" value="AMP-bd_C_sf"/>
</dbReference>
<name>A0A1M7YYR8_9VIBR</name>
<dbReference type="InterPro" id="IPR025110">
    <property type="entry name" value="AMP-bd_C"/>
</dbReference>
<evidence type="ECO:0000313" key="6">
    <source>
        <dbReference type="Proteomes" id="UP000184600"/>
    </source>
</evidence>
<dbReference type="STRING" id="1117707.VQ7734_03607"/>
<keyword evidence="6" id="KW-1185">Reference proteome</keyword>
<dbReference type="AlphaFoldDB" id="A0A1M7YYR8"/>
<sequence>MFEASPPQISTAQKEVYLAIQHSGVNRNYHLCDILEIKGKPDINLLRLAVQMVFTETEAIRVCFQPSQQTALPEQIVQSEPSGVEALEYIDLSDRADPKRACQTYIQAQIEQEMNPETGPLARFILICTAPDLYDFVELGSHLIIDEYTRRLISGRIVTIYNALYNGLPVKLAEYPPLETAAQADADYPGSPEMLKDRRYWLDYCAHLPEPVQLVPGDAPLTRLLRLRRVISGHLVTRLRTIATRHSLSMPELLMAACATYIYRTTGEPELVFGMPVAARQLKALHHIPAMVANILPLHLFLNHESTVLSVAVAVQRQLHSHLRHQTYRHAQLVQDLQEQRGNTPLFKILLNVAGYDQTTGFSETETRLRNQASGPADHLGIDIFDRNTDGSLEFGFNANGALFTQEDLNLHFQRFLTLLTRLADQPSMPVPSFSLFLDHEAERVYPCPATIARLPVFRESFQQSVNRYAGQTAIICGEQHISYQMLDDYADRLTGYLLSKNIAQNQCVAVLASRSLESIIAMTALFRLGICYVPVDPELPPERIEYILQDTDPALFLITDQTYYSCLLADKQCYLSVALLAHFTPPTQTLPAVDPFSLAYLIYTSGTTGQPKGIEVTHRNLVAIARSMIAAADILPGQRLLQFIAPGFDMSVLEFMMATLSGATLVIADKLSATPGKPLAQLLRQQQVGLLVMTPSLLACHQAEDFTPGTTILLGGEPCTATLLARFSHCRLLNVYGPAETSFSTSVNADFHAGDLSIGVPTANTRLYVVDPHQQLLPPGSWGELMIGGAGVARGYRNQPALTEEYFVPDLLNENETMYKVGDRVYFATDGKIYYQGRQDHQITIRGLRIEPDKIKNVMLSFAGVEDAVVLVKELRHGPVLTGYVAGQTIDTEDLRSWLSYHLPSYMVPAMIIPVQAFPLTINGKLAVRELPEPEPQKHSGQSKPAVMLTTPVS</sequence>
<evidence type="ECO:0000259" key="4">
    <source>
        <dbReference type="Pfam" id="PF13193"/>
    </source>
</evidence>
<dbReference type="InterPro" id="IPR001242">
    <property type="entry name" value="Condensation_dom"/>
</dbReference>
<dbReference type="GO" id="GO:0003824">
    <property type="term" value="F:catalytic activity"/>
    <property type="evidence" value="ECO:0007669"/>
    <property type="project" value="InterPro"/>
</dbReference>
<dbReference type="GO" id="GO:0043041">
    <property type="term" value="P:amino acid activation for nonribosomal peptide biosynthetic process"/>
    <property type="evidence" value="ECO:0007669"/>
    <property type="project" value="TreeGrafter"/>
</dbReference>
<dbReference type="InterPro" id="IPR042099">
    <property type="entry name" value="ANL_N_sf"/>
</dbReference>
<organism evidence="5 6">
    <name type="scientific">Vibrio quintilis</name>
    <dbReference type="NCBI Taxonomy" id="1117707"/>
    <lineage>
        <taxon>Bacteria</taxon>
        <taxon>Pseudomonadati</taxon>
        <taxon>Pseudomonadota</taxon>
        <taxon>Gammaproteobacteria</taxon>
        <taxon>Vibrionales</taxon>
        <taxon>Vibrionaceae</taxon>
        <taxon>Vibrio</taxon>
    </lineage>
</organism>
<dbReference type="InterPro" id="IPR023213">
    <property type="entry name" value="CAT-like_dom_sf"/>
</dbReference>
<dbReference type="Gene3D" id="3.30.559.30">
    <property type="entry name" value="Nonribosomal peptide synthetase, condensation domain"/>
    <property type="match status" value="1"/>
</dbReference>
<dbReference type="GO" id="GO:0005737">
    <property type="term" value="C:cytoplasm"/>
    <property type="evidence" value="ECO:0007669"/>
    <property type="project" value="TreeGrafter"/>
</dbReference>
<feature type="domain" description="AMP-binding enzyme C-terminal" evidence="4">
    <location>
        <begin position="858"/>
        <end position="926"/>
    </location>
</feature>
<evidence type="ECO:0000259" key="2">
    <source>
        <dbReference type="Pfam" id="PF00501"/>
    </source>
</evidence>
<dbReference type="InterPro" id="IPR000873">
    <property type="entry name" value="AMP-dep_synth/lig_dom"/>
</dbReference>
<protein>
    <submittedName>
        <fullName evidence="5">Dimodular nonribosomal peptide synthase</fullName>
    </submittedName>
</protein>
<dbReference type="GO" id="GO:0044550">
    <property type="term" value="P:secondary metabolite biosynthetic process"/>
    <property type="evidence" value="ECO:0007669"/>
    <property type="project" value="TreeGrafter"/>
</dbReference>
<evidence type="ECO:0000259" key="3">
    <source>
        <dbReference type="Pfam" id="PF00668"/>
    </source>
</evidence>
<feature type="region of interest" description="Disordered" evidence="1">
    <location>
        <begin position="933"/>
        <end position="955"/>
    </location>
</feature>
<dbReference type="SUPFAM" id="SSF56801">
    <property type="entry name" value="Acetyl-CoA synthetase-like"/>
    <property type="match status" value="1"/>
</dbReference>
<reference evidence="6" key="1">
    <citation type="submission" date="2016-12" db="EMBL/GenBank/DDBJ databases">
        <authorList>
            <person name="Rodrigo-Torres L."/>
            <person name="Arahal R.D."/>
            <person name="Lucena T."/>
        </authorList>
    </citation>
    <scope>NUCLEOTIDE SEQUENCE [LARGE SCALE GENOMIC DNA]</scope>
</reference>
<dbReference type="InterPro" id="IPR010071">
    <property type="entry name" value="AA_adenyl_dom"/>
</dbReference>
<dbReference type="PANTHER" id="PTHR45527">
    <property type="entry name" value="NONRIBOSOMAL PEPTIDE SYNTHETASE"/>
    <property type="match status" value="1"/>
</dbReference>
<proteinExistence type="predicted"/>
<dbReference type="Gene3D" id="3.30.300.30">
    <property type="match status" value="1"/>
</dbReference>
<dbReference type="Pfam" id="PF00501">
    <property type="entry name" value="AMP-binding"/>
    <property type="match status" value="1"/>
</dbReference>
<evidence type="ECO:0000256" key="1">
    <source>
        <dbReference type="SAM" id="MobiDB-lite"/>
    </source>
</evidence>
<dbReference type="Gene3D" id="3.30.559.10">
    <property type="entry name" value="Chloramphenicol acetyltransferase-like domain"/>
    <property type="match status" value="1"/>
</dbReference>
<dbReference type="CDD" id="cd05930">
    <property type="entry name" value="A_NRPS"/>
    <property type="match status" value="1"/>
</dbReference>
<dbReference type="SUPFAM" id="SSF52777">
    <property type="entry name" value="CoA-dependent acyltransferases"/>
    <property type="match status" value="2"/>
</dbReference>